<dbReference type="GO" id="GO:0004497">
    <property type="term" value="F:monooxygenase activity"/>
    <property type="evidence" value="ECO:0007669"/>
    <property type="project" value="InterPro"/>
</dbReference>
<keyword evidence="1" id="KW-0812">Transmembrane</keyword>
<dbReference type="AlphaFoldDB" id="A0A6A6YHJ1"/>
<dbReference type="InterPro" id="IPR036396">
    <property type="entry name" value="Cyt_P450_sf"/>
</dbReference>
<keyword evidence="1" id="KW-0472">Membrane</keyword>
<reference evidence="2 4" key="1">
    <citation type="journal article" date="2020" name="Stud. Mycol.">
        <title>101 Dothideomycetes genomes: a test case for predicting lifestyles and emergence of pathogens.</title>
        <authorList>
            <person name="Haridas S."/>
            <person name="Albert R."/>
            <person name="Binder M."/>
            <person name="Bloem J."/>
            <person name="Labutti K."/>
            <person name="Salamov A."/>
            <person name="Andreopoulos B."/>
            <person name="Baker S."/>
            <person name="Barry K."/>
            <person name="Bills G."/>
            <person name="Bluhm B."/>
            <person name="Cannon C."/>
            <person name="Castanera R."/>
            <person name="Culley D."/>
            <person name="Daum C."/>
            <person name="Ezra D."/>
            <person name="Gonzalez J."/>
            <person name="Henrissat B."/>
            <person name="Kuo A."/>
            <person name="Liang C."/>
            <person name="Lipzen A."/>
            <person name="Lutzoni F."/>
            <person name="Magnuson J."/>
            <person name="Mondo S."/>
            <person name="Nolan M."/>
            <person name="Ohm R."/>
            <person name="Pangilinan J."/>
            <person name="Park H.-J."/>
            <person name="Ramirez L."/>
            <person name="Alfaro M."/>
            <person name="Sun H."/>
            <person name="Tritt A."/>
            <person name="Yoshinaga Y."/>
            <person name="Zwiers L.-H."/>
            <person name="Turgeon B."/>
            <person name="Goodwin S."/>
            <person name="Spatafora J."/>
            <person name="Crous P."/>
            <person name="Grigoriev I."/>
        </authorList>
    </citation>
    <scope>NUCLEOTIDE SEQUENCE</scope>
    <source>
        <strain evidence="2 4">CBS 304.34</strain>
    </source>
</reference>
<dbReference type="GO" id="GO:0016705">
    <property type="term" value="F:oxidoreductase activity, acting on paired donors, with incorporation or reduction of molecular oxygen"/>
    <property type="evidence" value="ECO:0007669"/>
    <property type="project" value="InterPro"/>
</dbReference>
<name>A0A6A6YHJ1_9PEZI</name>
<evidence type="ECO:0000313" key="4">
    <source>
        <dbReference type="RefSeq" id="XP_033574439.1"/>
    </source>
</evidence>
<protein>
    <recommendedName>
        <fullName evidence="5">Cytochrome P450</fullName>
    </recommendedName>
</protein>
<sequence length="76" mass="7970">MLDSFLARGLGQKEAVGELLIIMSAGIETTTTAITSILFLILSTPGVHSKLQAEIDAAMDLDPSFPAEQATINALP</sequence>
<feature type="transmembrane region" description="Helical" evidence="1">
    <location>
        <begin position="20"/>
        <end position="42"/>
    </location>
</feature>
<organism evidence="2">
    <name type="scientific">Mytilinidion resinicola</name>
    <dbReference type="NCBI Taxonomy" id="574789"/>
    <lineage>
        <taxon>Eukaryota</taxon>
        <taxon>Fungi</taxon>
        <taxon>Dikarya</taxon>
        <taxon>Ascomycota</taxon>
        <taxon>Pezizomycotina</taxon>
        <taxon>Dothideomycetes</taxon>
        <taxon>Pleosporomycetidae</taxon>
        <taxon>Mytilinidiales</taxon>
        <taxon>Mytilinidiaceae</taxon>
        <taxon>Mytilinidion</taxon>
    </lineage>
</organism>
<reference evidence="4" key="2">
    <citation type="submission" date="2020-04" db="EMBL/GenBank/DDBJ databases">
        <authorList>
            <consortium name="NCBI Genome Project"/>
        </authorList>
    </citation>
    <scope>NUCLEOTIDE SEQUENCE</scope>
    <source>
        <strain evidence="4">CBS 304.34</strain>
    </source>
</reference>
<dbReference type="GO" id="GO:0020037">
    <property type="term" value="F:heme binding"/>
    <property type="evidence" value="ECO:0007669"/>
    <property type="project" value="InterPro"/>
</dbReference>
<dbReference type="InterPro" id="IPR001128">
    <property type="entry name" value="Cyt_P450"/>
</dbReference>
<evidence type="ECO:0000313" key="2">
    <source>
        <dbReference type="EMBL" id="KAF2807475.1"/>
    </source>
</evidence>
<dbReference type="GeneID" id="54466666"/>
<reference evidence="4" key="3">
    <citation type="submission" date="2025-04" db="UniProtKB">
        <authorList>
            <consortium name="RefSeq"/>
        </authorList>
    </citation>
    <scope>IDENTIFICATION</scope>
    <source>
        <strain evidence="4">CBS 304.34</strain>
    </source>
</reference>
<dbReference type="Proteomes" id="UP000504636">
    <property type="component" value="Unplaced"/>
</dbReference>
<evidence type="ECO:0008006" key="5">
    <source>
        <dbReference type="Google" id="ProtNLM"/>
    </source>
</evidence>
<gene>
    <name evidence="2 4" type="ORF">BDZ99DRAFT_523089</name>
</gene>
<proteinExistence type="predicted"/>
<evidence type="ECO:0000256" key="1">
    <source>
        <dbReference type="SAM" id="Phobius"/>
    </source>
</evidence>
<dbReference type="SUPFAM" id="SSF48264">
    <property type="entry name" value="Cytochrome P450"/>
    <property type="match status" value="1"/>
</dbReference>
<dbReference type="Pfam" id="PF00067">
    <property type="entry name" value="p450"/>
    <property type="match status" value="1"/>
</dbReference>
<dbReference type="EMBL" id="MU003705">
    <property type="protein sequence ID" value="KAF2807475.1"/>
    <property type="molecule type" value="Genomic_DNA"/>
</dbReference>
<dbReference type="OrthoDB" id="1470350at2759"/>
<dbReference type="Gene3D" id="1.10.630.10">
    <property type="entry name" value="Cytochrome P450"/>
    <property type="match status" value="1"/>
</dbReference>
<keyword evidence="3" id="KW-1185">Reference proteome</keyword>
<dbReference type="GO" id="GO:0005506">
    <property type="term" value="F:iron ion binding"/>
    <property type="evidence" value="ECO:0007669"/>
    <property type="project" value="InterPro"/>
</dbReference>
<evidence type="ECO:0000313" key="3">
    <source>
        <dbReference type="Proteomes" id="UP000504636"/>
    </source>
</evidence>
<accession>A0A6A6YHJ1</accession>
<dbReference type="RefSeq" id="XP_033574439.1">
    <property type="nucleotide sequence ID" value="XM_033725773.1"/>
</dbReference>
<keyword evidence="1" id="KW-1133">Transmembrane helix</keyword>